<dbReference type="AlphaFoldDB" id="A0A6G4WJA6"/>
<dbReference type="RefSeq" id="WP_165033024.1">
    <property type="nucleotide sequence ID" value="NZ_JAAKZF010000061.1"/>
</dbReference>
<organism evidence="1 2">
    <name type="scientific">Allomesorhizobium camelthorni</name>
    <dbReference type="NCBI Taxonomy" id="475069"/>
    <lineage>
        <taxon>Bacteria</taxon>
        <taxon>Pseudomonadati</taxon>
        <taxon>Pseudomonadota</taxon>
        <taxon>Alphaproteobacteria</taxon>
        <taxon>Hyphomicrobiales</taxon>
        <taxon>Phyllobacteriaceae</taxon>
        <taxon>Allomesorhizobium</taxon>
    </lineage>
</organism>
<reference evidence="1 2" key="1">
    <citation type="submission" date="2020-02" db="EMBL/GenBank/DDBJ databases">
        <title>Genome sequence of strain CCNWXJ40-4.</title>
        <authorList>
            <person name="Gao J."/>
            <person name="Sun J."/>
        </authorList>
    </citation>
    <scope>NUCLEOTIDE SEQUENCE [LARGE SCALE GENOMIC DNA]</scope>
    <source>
        <strain evidence="1 2">CCNWXJ 40-4</strain>
    </source>
</reference>
<evidence type="ECO:0000313" key="1">
    <source>
        <dbReference type="EMBL" id="NGO54689.1"/>
    </source>
</evidence>
<dbReference type="EMBL" id="JAAKZF010000061">
    <property type="protein sequence ID" value="NGO54689.1"/>
    <property type="molecule type" value="Genomic_DNA"/>
</dbReference>
<name>A0A6G4WJA6_9HYPH</name>
<gene>
    <name evidence="1" type="ORF">G6N73_26815</name>
</gene>
<sequence>MAFTGIYKPQELALLRKVLDDAGAGIERSSLDHLDASYLVLSLFEKGAQTAEELKAALDAALAGDERRQA</sequence>
<proteinExistence type="predicted"/>
<keyword evidence="2" id="KW-1185">Reference proteome</keyword>
<accession>A0A6G4WJA6</accession>
<protein>
    <submittedName>
        <fullName evidence="1">Uncharacterized protein</fullName>
    </submittedName>
</protein>
<comment type="caution">
    <text evidence="1">The sequence shown here is derived from an EMBL/GenBank/DDBJ whole genome shotgun (WGS) entry which is preliminary data.</text>
</comment>
<dbReference type="Proteomes" id="UP001642900">
    <property type="component" value="Unassembled WGS sequence"/>
</dbReference>
<evidence type="ECO:0000313" key="2">
    <source>
        <dbReference type="Proteomes" id="UP001642900"/>
    </source>
</evidence>